<dbReference type="PANTHER" id="PTHR43792:SF8">
    <property type="entry name" value="[RIBOSOMAL PROTEIN US5]-ALANINE N-ACETYLTRANSFERASE"/>
    <property type="match status" value="1"/>
</dbReference>
<dbReference type="OrthoDB" id="883856at2"/>
<dbReference type="EMBL" id="FRCL01000008">
    <property type="protein sequence ID" value="SHM86603.1"/>
    <property type="molecule type" value="Genomic_DNA"/>
</dbReference>
<proteinExistence type="inferred from homology"/>
<comment type="similarity">
    <text evidence="3">Belongs to the acetyltransferase family. RimJ subfamily.</text>
</comment>
<name>A0A1M7M7A2_9FLAO</name>
<keyword evidence="1 5" id="KW-0808">Transferase</keyword>
<dbReference type="STRING" id="178356.SAMN05216269_1089"/>
<reference evidence="6" key="1">
    <citation type="submission" date="2016-11" db="EMBL/GenBank/DDBJ databases">
        <authorList>
            <person name="Varghese N."/>
            <person name="Submissions S."/>
        </authorList>
    </citation>
    <scope>NUCLEOTIDE SEQUENCE [LARGE SCALE GENOMIC DNA]</scope>
    <source>
        <strain evidence="6">CGMCC 1.2749</strain>
    </source>
</reference>
<dbReference type="InterPro" id="IPR000182">
    <property type="entry name" value="GNAT_dom"/>
</dbReference>
<dbReference type="Proteomes" id="UP000184092">
    <property type="component" value="Unassembled WGS sequence"/>
</dbReference>
<dbReference type="RefSeq" id="WP_073209272.1">
    <property type="nucleotide sequence ID" value="NZ_FRCL01000008.1"/>
</dbReference>
<dbReference type="SUPFAM" id="SSF55729">
    <property type="entry name" value="Acyl-CoA N-acyltransferases (Nat)"/>
    <property type="match status" value="1"/>
</dbReference>
<dbReference type="Pfam" id="PF13302">
    <property type="entry name" value="Acetyltransf_3"/>
    <property type="match status" value="1"/>
</dbReference>
<dbReference type="GO" id="GO:0016747">
    <property type="term" value="F:acyltransferase activity, transferring groups other than amino-acyl groups"/>
    <property type="evidence" value="ECO:0007669"/>
    <property type="project" value="InterPro"/>
</dbReference>
<evidence type="ECO:0000256" key="2">
    <source>
        <dbReference type="ARBA" id="ARBA00023315"/>
    </source>
</evidence>
<keyword evidence="6" id="KW-1185">Reference proteome</keyword>
<dbReference type="InterPro" id="IPR051531">
    <property type="entry name" value="N-acetyltransferase"/>
</dbReference>
<evidence type="ECO:0000313" key="6">
    <source>
        <dbReference type="Proteomes" id="UP000184092"/>
    </source>
</evidence>
<gene>
    <name evidence="5" type="ORF">SAMN05216269_1089</name>
</gene>
<protein>
    <submittedName>
        <fullName evidence="5">Ribosomal-protein-alanine N-acetyltransferase</fullName>
    </submittedName>
</protein>
<dbReference type="Gene3D" id="3.40.630.30">
    <property type="match status" value="1"/>
</dbReference>
<accession>A0A1M7M7A2</accession>
<evidence type="ECO:0000259" key="4">
    <source>
        <dbReference type="Pfam" id="PF13302"/>
    </source>
</evidence>
<dbReference type="AlphaFoldDB" id="A0A1M7M7A2"/>
<evidence type="ECO:0000256" key="1">
    <source>
        <dbReference type="ARBA" id="ARBA00022679"/>
    </source>
</evidence>
<dbReference type="InterPro" id="IPR016181">
    <property type="entry name" value="Acyl_CoA_acyltransferase"/>
</dbReference>
<organism evidence="5 6">
    <name type="scientific">Flavobacterium xinjiangense</name>
    <dbReference type="NCBI Taxonomy" id="178356"/>
    <lineage>
        <taxon>Bacteria</taxon>
        <taxon>Pseudomonadati</taxon>
        <taxon>Bacteroidota</taxon>
        <taxon>Flavobacteriia</taxon>
        <taxon>Flavobacteriales</taxon>
        <taxon>Flavobacteriaceae</taxon>
        <taxon>Flavobacterium</taxon>
    </lineage>
</organism>
<dbReference type="PANTHER" id="PTHR43792">
    <property type="entry name" value="GNAT FAMILY, PUTATIVE (AFU_ORTHOLOGUE AFUA_3G00765)-RELATED-RELATED"/>
    <property type="match status" value="1"/>
</dbReference>
<keyword evidence="2" id="KW-0012">Acyltransferase</keyword>
<feature type="domain" description="N-acetyltransferase" evidence="4">
    <location>
        <begin position="7"/>
        <end position="147"/>
    </location>
</feature>
<evidence type="ECO:0000313" key="5">
    <source>
        <dbReference type="EMBL" id="SHM86603.1"/>
    </source>
</evidence>
<sequence length="178" mass="20458">MIITENLIIDKLKATDANELHLFIIDNAERFRRFFPLTLSSNATFEKSAAYIEIKEKEIQQKVNYTFAIREIESQKIIGLIIIKKIDWTIRIGELAYCIGSNFEGKGLVTKAVKAISDFAYNELDLKTLQIIAHKTNLGSVKVAQNSSFIWKKTLLNEFTPTNELPLDMELYEHTNEK</sequence>
<evidence type="ECO:0000256" key="3">
    <source>
        <dbReference type="ARBA" id="ARBA00038502"/>
    </source>
</evidence>